<dbReference type="Proteomes" id="UP000288216">
    <property type="component" value="Unassembled WGS sequence"/>
</dbReference>
<feature type="non-terminal residue" evidence="2">
    <location>
        <position position="87"/>
    </location>
</feature>
<comment type="caution">
    <text evidence="2">The sequence shown here is derived from an EMBL/GenBank/DDBJ whole genome shotgun (WGS) entry which is preliminary data.</text>
</comment>
<name>A0A401QCH4_SCYTO</name>
<dbReference type="OrthoDB" id="443318at2759"/>
<dbReference type="Gene3D" id="3.40.50.1820">
    <property type="entry name" value="alpha/beta hydrolase"/>
    <property type="match status" value="1"/>
</dbReference>
<sequence length="87" mass="10050">MKPVVDIVEKLLLAGVNVTVYNGQLDLIVDTFGQEMWVNKLKWPGLSVFSSLRWKPMYGSSSLRDIAAFYKQYQNFAFYWVLKAGHM</sequence>
<dbReference type="STRING" id="75743.A0A401QCH4"/>
<evidence type="ECO:0000313" key="2">
    <source>
        <dbReference type="EMBL" id="GCB83042.1"/>
    </source>
</evidence>
<dbReference type="GO" id="GO:0004185">
    <property type="term" value="F:serine-type carboxypeptidase activity"/>
    <property type="evidence" value="ECO:0007669"/>
    <property type="project" value="InterPro"/>
</dbReference>
<comment type="similarity">
    <text evidence="1">Belongs to the peptidase S10 family.</text>
</comment>
<dbReference type="EMBL" id="BFAA01030257">
    <property type="protein sequence ID" value="GCB83042.1"/>
    <property type="molecule type" value="Genomic_DNA"/>
</dbReference>
<dbReference type="SUPFAM" id="SSF53474">
    <property type="entry name" value="alpha/beta-Hydrolases"/>
    <property type="match status" value="1"/>
</dbReference>
<dbReference type="Pfam" id="PF00450">
    <property type="entry name" value="Peptidase_S10"/>
    <property type="match status" value="1"/>
</dbReference>
<gene>
    <name evidence="2" type="ORF">scyTo_0023526</name>
</gene>
<protein>
    <submittedName>
        <fullName evidence="2">Uncharacterized protein</fullName>
    </submittedName>
</protein>
<accession>A0A401QCH4</accession>
<dbReference type="OMA" id="NAERAVW"/>
<dbReference type="GO" id="GO:0006508">
    <property type="term" value="P:proteolysis"/>
    <property type="evidence" value="ECO:0007669"/>
    <property type="project" value="InterPro"/>
</dbReference>
<dbReference type="InterPro" id="IPR001563">
    <property type="entry name" value="Peptidase_S10"/>
</dbReference>
<evidence type="ECO:0000256" key="1">
    <source>
        <dbReference type="ARBA" id="ARBA00009431"/>
    </source>
</evidence>
<reference evidence="2 3" key="1">
    <citation type="journal article" date="2018" name="Nat. Ecol. Evol.">
        <title>Shark genomes provide insights into elasmobranch evolution and the origin of vertebrates.</title>
        <authorList>
            <person name="Hara Y"/>
            <person name="Yamaguchi K"/>
            <person name="Onimaru K"/>
            <person name="Kadota M"/>
            <person name="Koyanagi M"/>
            <person name="Keeley SD"/>
            <person name="Tatsumi K"/>
            <person name="Tanaka K"/>
            <person name="Motone F"/>
            <person name="Kageyama Y"/>
            <person name="Nozu R"/>
            <person name="Adachi N"/>
            <person name="Nishimura O"/>
            <person name="Nakagawa R"/>
            <person name="Tanegashima C"/>
            <person name="Kiyatake I"/>
            <person name="Matsumoto R"/>
            <person name="Murakumo K"/>
            <person name="Nishida K"/>
            <person name="Terakita A"/>
            <person name="Kuratani S"/>
            <person name="Sato K"/>
            <person name="Hyodo S Kuraku.S."/>
        </authorList>
    </citation>
    <scope>NUCLEOTIDE SEQUENCE [LARGE SCALE GENOMIC DNA]</scope>
</reference>
<organism evidence="2 3">
    <name type="scientific">Scyliorhinus torazame</name>
    <name type="common">Cloudy catshark</name>
    <name type="synonym">Catulus torazame</name>
    <dbReference type="NCBI Taxonomy" id="75743"/>
    <lineage>
        <taxon>Eukaryota</taxon>
        <taxon>Metazoa</taxon>
        <taxon>Chordata</taxon>
        <taxon>Craniata</taxon>
        <taxon>Vertebrata</taxon>
        <taxon>Chondrichthyes</taxon>
        <taxon>Elasmobranchii</taxon>
        <taxon>Galeomorphii</taxon>
        <taxon>Galeoidea</taxon>
        <taxon>Carcharhiniformes</taxon>
        <taxon>Scyliorhinidae</taxon>
        <taxon>Scyliorhinus</taxon>
    </lineage>
</organism>
<dbReference type="AlphaFoldDB" id="A0A401QCH4"/>
<proteinExistence type="inferred from homology"/>
<evidence type="ECO:0000313" key="3">
    <source>
        <dbReference type="Proteomes" id="UP000288216"/>
    </source>
</evidence>
<keyword evidence="3" id="KW-1185">Reference proteome</keyword>
<dbReference type="InterPro" id="IPR029058">
    <property type="entry name" value="AB_hydrolase_fold"/>
</dbReference>